<evidence type="ECO:0008006" key="3">
    <source>
        <dbReference type="Google" id="ProtNLM"/>
    </source>
</evidence>
<reference evidence="1 2" key="1">
    <citation type="submission" date="2019-01" db="EMBL/GenBank/DDBJ databases">
        <title>Sequencing of cultivated peanut Arachis hypogaea provides insights into genome evolution and oil improvement.</title>
        <authorList>
            <person name="Chen X."/>
        </authorList>
    </citation>
    <scope>NUCLEOTIDE SEQUENCE [LARGE SCALE GENOMIC DNA]</scope>
    <source>
        <strain evidence="2">cv. Fuhuasheng</strain>
        <tissue evidence="1">Leaves</tissue>
    </source>
</reference>
<protein>
    <recommendedName>
        <fullName evidence="3">EF-hand domain-containing protein</fullName>
    </recommendedName>
</protein>
<dbReference type="EMBL" id="SDMP01000019">
    <property type="protein sequence ID" value="RYQ91300.1"/>
    <property type="molecule type" value="Genomic_DNA"/>
</dbReference>
<accession>A0A444XNI8</accession>
<gene>
    <name evidence="1" type="ORF">Ahy_B09g097198</name>
</gene>
<keyword evidence="2" id="KW-1185">Reference proteome</keyword>
<organism evidence="1 2">
    <name type="scientific">Arachis hypogaea</name>
    <name type="common">Peanut</name>
    <dbReference type="NCBI Taxonomy" id="3818"/>
    <lineage>
        <taxon>Eukaryota</taxon>
        <taxon>Viridiplantae</taxon>
        <taxon>Streptophyta</taxon>
        <taxon>Embryophyta</taxon>
        <taxon>Tracheophyta</taxon>
        <taxon>Spermatophyta</taxon>
        <taxon>Magnoliopsida</taxon>
        <taxon>eudicotyledons</taxon>
        <taxon>Gunneridae</taxon>
        <taxon>Pentapetalae</taxon>
        <taxon>rosids</taxon>
        <taxon>fabids</taxon>
        <taxon>Fabales</taxon>
        <taxon>Fabaceae</taxon>
        <taxon>Papilionoideae</taxon>
        <taxon>50 kb inversion clade</taxon>
        <taxon>dalbergioids sensu lato</taxon>
        <taxon>Dalbergieae</taxon>
        <taxon>Pterocarpus clade</taxon>
        <taxon>Arachis</taxon>
    </lineage>
</organism>
<evidence type="ECO:0000313" key="1">
    <source>
        <dbReference type="EMBL" id="RYQ91300.1"/>
    </source>
</evidence>
<proteinExistence type="predicted"/>
<dbReference type="AlphaFoldDB" id="A0A444XNI8"/>
<evidence type="ECO:0000313" key="2">
    <source>
        <dbReference type="Proteomes" id="UP000289738"/>
    </source>
</evidence>
<sequence>MYIMIKVLSFFQALAKTLTLVLLAYLREQFTQLVPNKNGTISMQNFKTGVLRYATDASKDSQVLDYVSVVSSIQYRKLDSRNFVLLL</sequence>
<dbReference type="Proteomes" id="UP000289738">
    <property type="component" value="Chromosome B09"/>
</dbReference>
<comment type="caution">
    <text evidence="1">The sequence shown here is derived from an EMBL/GenBank/DDBJ whole genome shotgun (WGS) entry which is preliminary data.</text>
</comment>
<dbReference type="STRING" id="3818.A0A444XNI8"/>
<name>A0A444XNI8_ARAHY</name>